<reference evidence="1 2" key="1">
    <citation type="submission" date="2020-03" db="EMBL/GenBank/DDBJ databases">
        <title>Isolation of cellulose-producing strains, genome characterization and application of the synthesized cellulose films as an economical and sustainable material for piezoelectric sensor construction.</title>
        <authorList>
            <person name="Mangayil R.K."/>
        </authorList>
    </citation>
    <scope>NUCLEOTIDE SEQUENCE [LARGE SCALE GENOMIC DNA]</scope>
    <source>
        <strain evidence="1 2">ENS 9a1a</strain>
    </source>
</reference>
<dbReference type="PROSITE" id="PS51007">
    <property type="entry name" value="CYTC"/>
    <property type="match status" value="1"/>
</dbReference>
<dbReference type="KEGG" id="kre:GWK63_06385"/>
<dbReference type="PANTHER" id="PTHR35008">
    <property type="entry name" value="BLL4482 PROTEIN-RELATED"/>
    <property type="match status" value="1"/>
</dbReference>
<dbReference type="GO" id="GO:0020037">
    <property type="term" value="F:heme binding"/>
    <property type="evidence" value="ECO:0007669"/>
    <property type="project" value="InterPro"/>
</dbReference>
<dbReference type="Proteomes" id="UP000502533">
    <property type="component" value="Chromosome"/>
</dbReference>
<proteinExistence type="predicted"/>
<dbReference type="AlphaFoldDB" id="A0A181C9S3"/>
<accession>A0A181C9S3</accession>
<dbReference type="InterPro" id="IPR036909">
    <property type="entry name" value="Cyt_c-like_dom_sf"/>
</dbReference>
<organism evidence="1 2">
    <name type="scientific">Komagataeibacter rhaeticus</name>
    <dbReference type="NCBI Taxonomy" id="215221"/>
    <lineage>
        <taxon>Bacteria</taxon>
        <taxon>Pseudomonadati</taxon>
        <taxon>Pseudomonadota</taxon>
        <taxon>Alphaproteobacteria</taxon>
        <taxon>Acetobacterales</taxon>
        <taxon>Acetobacteraceae</taxon>
        <taxon>Komagataeibacter</taxon>
    </lineage>
</organism>
<evidence type="ECO:0000313" key="1">
    <source>
        <dbReference type="EMBL" id="QIP35152.1"/>
    </source>
</evidence>
<dbReference type="InterPro" id="IPR051459">
    <property type="entry name" value="Cytochrome_c-type_DH"/>
</dbReference>
<evidence type="ECO:0000313" key="2">
    <source>
        <dbReference type="Proteomes" id="UP000502533"/>
    </source>
</evidence>
<keyword evidence="2" id="KW-1185">Reference proteome</keyword>
<dbReference type="GO" id="GO:0009055">
    <property type="term" value="F:electron transfer activity"/>
    <property type="evidence" value="ECO:0007669"/>
    <property type="project" value="InterPro"/>
</dbReference>
<dbReference type="GeneID" id="85021775"/>
<name>A0A181C9S3_9PROT</name>
<dbReference type="SUPFAM" id="SSF46626">
    <property type="entry name" value="Cytochrome c"/>
    <property type="match status" value="1"/>
</dbReference>
<dbReference type="EMBL" id="CP050139">
    <property type="protein sequence ID" value="QIP35152.1"/>
    <property type="molecule type" value="Genomic_DNA"/>
</dbReference>
<protein>
    <submittedName>
        <fullName evidence="1">Cytochrome c</fullName>
    </submittedName>
</protein>
<dbReference type="RefSeq" id="WP_007398164.1">
    <property type="nucleotide sequence ID" value="NZ_CALMTF010000014.1"/>
</dbReference>
<sequence>MRRFLFTYTLAVLPWLACAAPAKADTAGFSSHVQPLSSGEDVYRHVCQSCHMPDARGAMGAGAQFPALAGNPKLQSGAYPVYVILNGFGGMPWFAGVLDDTQIANVVNYVRTHFGNHYTDAVTPADVAAQHPAVIPQEE</sequence>
<dbReference type="Gene3D" id="1.10.760.10">
    <property type="entry name" value="Cytochrome c-like domain"/>
    <property type="match status" value="1"/>
</dbReference>
<dbReference type="PANTHER" id="PTHR35008:SF9">
    <property type="entry name" value="CYTOCHROME C DOMAIN-CONTAINING PROTEIN"/>
    <property type="match status" value="1"/>
</dbReference>
<gene>
    <name evidence="1" type="ORF">GWK63_06385</name>
</gene>
<dbReference type="Pfam" id="PF13442">
    <property type="entry name" value="Cytochrome_CBB3"/>
    <property type="match status" value="1"/>
</dbReference>
<dbReference type="InterPro" id="IPR009056">
    <property type="entry name" value="Cyt_c-like_dom"/>
</dbReference>